<dbReference type="GeneID" id="19202446"/>
<sequence>MHKAIMLPELVACICAHIDTKATLAALAATCTIFHHPSLGRLWSGDLGPITLEDLRKVLPSASEVLNSRGAITDLQLTQQDRDHFLSFTSRICHFRLENSIYYYNWSHEAAFVKLVRPPLGIERTFPKLRHLTISALEPEILSIYIRFISPRLLSLKIQCLRSGPHIMMDAVAKRCGQLQSLDVDMMYDEVAEPRMVQAVSAAVVRLPALQTLRCPDLEVSALEFLSKSECFRKLELTENAVDSRERWEQLTTRSS</sequence>
<name>A0A5M3N3Q2_CONPW</name>
<protein>
    <recommendedName>
        <fullName evidence="3">F-box domain-containing protein</fullName>
    </recommendedName>
</protein>
<accession>A0A5M3N3Q2</accession>
<evidence type="ECO:0000313" key="2">
    <source>
        <dbReference type="Proteomes" id="UP000053558"/>
    </source>
</evidence>
<organism evidence="1 2">
    <name type="scientific">Coniophora puteana (strain RWD-64-598)</name>
    <name type="common">Brown rot fungus</name>
    <dbReference type="NCBI Taxonomy" id="741705"/>
    <lineage>
        <taxon>Eukaryota</taxon>
        <taxon>Fungi</taxon>
        <taxon>Dikarya</taxon>
        <taxon>Basidiomycota</taxon>
        <taxon>Agaricomycotina</taxon>
        <taxon>Agaricomycetes</taxon>
        <taxon>Agaricomycetidae</taxon>
        <taxon>Boletales</taxon>
        <taxon>Coniophorineae</taxon>
        <taxon>Coniophoraceae</taxon>
        <taxon>Coniophora</taxon>
    </lineage>
</organism>
<proteinExistence type="predicted"/>
<dbReference type="KEGG" id="cput:CONPUDRAFT_148121"/>
<gene>
    <name evidence="1" type="ORF">CONPUDRAFT_148121</name>
</gene>
<comment type="caution">
    <text evidence="1">The sequence shown here is derived from an EMBL/GenBank/DDBJ whole genome shotgun (WGS) entry which is preliminary data.</text>
</comment>
<reference evidence="2" key="1">
    <citation type="journal article" date="2012" name="Science">
        <title>The Paleozoic origin of enzymatic lignin decomposition reconstructed from 31 fungal genomes.</title>
        <authorList>
            <person name="Floudas D."/>
            <person name="Binder M."/>
            <person name="Riley R."/>
            <person name="Barry K."/>
            <person name="Blanchette R.A."/>
            <person name="Henrissat B."/>
            <person name="Martinez A.T."/>
            <person name="Otillar R."/>
            <person name="Spatafora J.W."/>
            <person name="Yadav J.S."/>
            <person name="Aerts A."/>
            <person name="Benoit I."/>
            <person name="Boyd A."/>
            <person name="Carlson A."/>
            <person name="Copeland A."/>
            <person name="Coutinho P.M."/>
            <person name="de Vries R.P."/>
            <person name="Ferreira P."/>
            <person name="Findley K."/>
            <person name="Foster B."/>
            <person name="Gaskell J."/>
            <person name="Glotzer D."/>
            <person name="Gorecki P."/>
            <person name="Heitman J."/>
            <person name="Hesse C."/>
            <person name="Hori C."/>
            <person name="Igarashi K."/>
            <person name="Jurgens J.A."/>
            <person name="Kallen N."/>
            <person name="Kersten P."/>
            <person name="Kohler A."/>
            <person name="Kuees U."/>
            <person name="Kumar T.K.A."/>
            <person name="Kuo A."/>
            <person name="LaButti K."/>
            <person name="Larrondo L.F."/>
            <person name="Lindquist E."/>
            <person name="Ling A."/>
            <person name="Lombard V."/>
            <person name="Lucas S."/>
            <person name="Lundell T."/>
            <person name="Martin R."/>
            <person name="McLaughlin D.J."/>
            <person name="Morgenstern I."/>
            <person name="Morin E."/>
            <person name="Murat C."/>
            <person name="Nagy L.G."/>
            <person name="Nolan M."/>
            <person name="Ohm R.A."/>
            <person name="Patyshakuliyeva A."/>
            <person name="Rokas A."/>
            <person name="Ruiz-Duenas F.J."/>
            <person name="Sabat G."/>
            <person name="Salamov A."/>
            <person name="Samejima M."/>
            <person name="Schmutz J."/>
            <person name="Slot J.C."/>
            <person name="St John F."/>
            <person name="Stenlid J."/>
            <person name="Sun H."/>
            <person name="Sun S."/>
            <person name="Syed K."/>
            <person name="Tsang A."/>
            <person name="Wiebenga A."/>
            <person name="Young D."/>
            <person name="Pisabarro A."/>
            <person name="Eastwood D.C."/>
            <person name="Martin F."/>
            <person name="Cullen D."/>
            <person name="Grigoriev I.V."/>
            <person name="Hibbett D.S."/>
        </authorList>
    </citation>
    <scope>NUCLEOTIDE SEQUENCE [LARGE SCALE GENOMIC DNA]</scope>
    <source>
        <strain evidence="2">RWD-64-598 SS2</strain>
    </source>
</reference>
<keyword evidence="2" id="KW-1185">Reference proteome</keyword>
<dbReference type="Proteomes" id="UP000053558">
    <property type="component" value="Unassembled WGS sequence"/>
</dbReference>
<dbReference type="Gene3D" id="3.80.10.10">
    <property type="entry name" value="Ribonuclease Inhibitor"/>
    <property type="match status" value="1"/>
</dbReference>
<dbReference type="EMBL" id="JH711573">
    <property type="protein sequence ID" value="EIW85993.1"/>
    <property type="molecule type" value="Genomic_DNA"/>
</dbReference>
<dbReference type="InterPro" id="IPR032675">
    <property type="entry name" value="LRR_dom_sf"/>
</dbReference>
<dbReference type="RefSeq" id="XP_007762964.1">
    <property type="nucleotide sequence ID" value="XM_007764774.1"/>
</dbReference>
<evidence type="ECO:0000313" key="1">
    <source>
        <dbReference type="EMBL" id="EIW85993.1"/>
    </source>
</evidence>
<dbReference type="AlphaFoldDB" id="A0A5M3N3Q2"/>
<evidence type="ECO:0008006" key="3">
    <source>
        <dbReference type="Google" id="ProtNLM"/>
    </source>
</evidence>